<gene>
    <name evidence="1" type="ORF">TWF481_002879</name>
</gene>
<dbReference type="AlphaFoldDB" id="A0AAV9VRM5"/>
<accession>A0AAV9VRM5</accession>
<sequence length="208" mass="24363">MADASGEPSTSTSQPPQLRAYQPKQIILKQDNYLQWRILVKRNIKRLGWLHYTQVVGTKHNKEEKAKLSPTELKAFETEWAIRLDCSTYILENVESSLWTRFHSMEEDPYNMWADIKNIWQAQNEEGKRRYEMQLDNLLMMEETIDEYITRAVDLKSKLMAAGGTIDNSRFILNVLRGLPSKYHSIRENIDYDLTKDPKLSINTVQHA</sequence>
<evidence type="ECO:0000313" key="1">
    <source>
        <dbReference type="EMBL" id="KAK6495834.1"/>
    </source>
</evidence>
<dbReference type="Pfam" id="PF14223">
    <property type="entry name" value="Retrotran_gag_2"/>
    <property type="match status" value="1"/>
</dbReference>
<evidence type="ECO:0000313" key="2">
    <source>
        <dbReference type="Proteomes" id="UP001370758"/>
    </source>
</evidence>
<protein>
    <recommendedName>
        <fullName evidence="3">Retrotransposon Copia-like N-terminal domain-containing protein</fullName>
    </recommendedName>
</protein>
<organism evidence="1 2">
    <name type="scientific">Arthrobotrys musiformis</name>
    <dbReference type="NCBI Taxonomy" id="47236"/>
    <lineage>
        <taxon>Eukaryota</taxon>
        <taxon>Fungi</taxon>
        <taxon>Dikarya</taxon>
        <taxon>Ascomycota</taxon>
        <taxon>Pezizomycotina</taxon>
        <taxon>Orbiliomycetes</taxon>
        <taxon>Orbiliales</taxon>
        <taxon>Orbiliaceae</taxon>
        <taxon>Arthrobotrys</taxon>
    </lineage>
</organism>
<dbReference type="Proteomes" id="UP001370758">
    <property type="component" value="Unassembled WGS sequence"/>
</dbReference>
<dbReference type="EMBL" id="JAVHJL010000012">
    <property type="protein sequence ID" value="KAK6495834.1"/>
    <property type="molecule type" value="Genomic_DNA"/>
</dbReference>
<keyword evidence="2" id="KW-1185">Reference proteome</keyword>
<proteinExistence type="predicted"/>
<name>A0AAV9VRM5_9PEZI</name>
<reference evidence="1 2" key="1">
    <citation type="submission" date="2023-08" db="EMBL/GenBank/DDBJ databases">
        <authorList>
            <person name="Palmer J.M."/>
        </authorList>
    </citation>
    <scope>NUCLEOTIDE SEQUENCE [LARGE SCALE GENOMIC DNA]</scope>
    <source>
        <strain evidence="1 2">TWF481</strain>
    </source>
</reference>
<evidence type="ECO:0008006" key="3">
    <source>
        <dbReference type="Google" id="ProtNLM"/>
    </source>
</evidence>
<comment type="caution">
    <text evidence="1">The sequence shown here is derived from an EMBL/GenBank/DDBJ whole genome shotgun (WGS) entry which is preliminary data.</text>
</comment>